<accession>A0A151S0Z9</accession>
<protein>
    <submittedName>
        <fullName evidence="1">Uncharacterized protein</fullName>
    </submittedName>
</protein>
<dbReference type="Gramene" id="C.cajan_28062.t">
    <property type="protein sequence ID" value="C.cajan_28062.t.cds1"/>
    <property type="gene ID" value="C.cajan_28062"/>
</dbReference>
<reference evidence="1" key="1">
    <citation type="journal article" date="2012" name="Nat. Biotechnol.">
        <title>Draft genome sequence of pigeonpea (Cajanus cajan), an orphan legume crop of resource-poor farmers.</title>
        <authorList>
            <person name="Varshney R.K."/>
            <person name="Chen W."/>
            <person name="Li Y."/>
            <person name="Bharti A.K."/>
            <person name="Saxena R.K."/>
            <person name="Schlueter J.A."/>
            <person name="Donoghue M.T."/>
            <person name="Azam S."/>
            <person name="Fan G."/>
            <person name="Whaley A.M."/>
            <person name="Farmer A.D."/>
            <person name="Sheridan J."/>
            <person name="Iwata A."/>
            <person name="Tuteja R."/>
            <person name="Penmetsa R.V."/>
            <person name="Wu W."/>
            <person name="Upadhyaya H.D."/>
            <person name="Yang S.P."/>
            <person name="Shah T."/>
            <person name="Saxena K.B."/>
            <person name="Michael T."/>
            <person name="McCombie W.R."/>
            <person name="Yang B."/>
            <person name="Zhang G."/>
            <person name="Yang H."/>
            <person name="Wang J."/>
            <person name="Spillane C."/>
            <person name="Cook D.R."/>
            <person name="May G.D."/>
            <person name="Xu X."/>
            <person name="Jackson S.A."/>
        </authorList>
    </citation>
    <scope>NUCLEOTIDE SEQUENCE [LARGE SCALE GENOMIC DNA]</scope>
</reference>
<evidence type="ECO:0000313" key="1">
    <source>
        <dbReference type="EMBL" id="KYP48466.1"/>
    </source>
</evidence>
<dbReference type="AlphaFoldDB" id="A0A151S0Z9"/>
<dbReference type="EMBL" id="KQ483499">
    <property type="protein sequence ID" value="KYP48466.1"/>
    <property type="molecule type" value="Genomic_DNA"/>
</dbReference>
<organism evidence="1 2">
    <name type="scientific">Cajanus cajan</name>
    <name type="common">Pigeon pea</name>
    <name type="synonym">Cajanus indicus</name>
    <dbReference type="NCBI Taxonomy" id="3821"/>
    <lineage>
        <taxon>Eukaryota</taxon>
        <taxon>Viridiplantae</taxon>
        <taxon>Streptophyta</taxon>
        <taxon>Embryophyta</taxon>
        <taxon>Tracheophyta</taxon>
        <taxon>Spermatophyta</taxon>
        <taxon>Magnoliopsida</taxon>
        <taxon>eudicotyledons</taxon>
        <taxon>Gunneridae</taxon>
        <taxon>Pentapetalae</taxon>
        <taxon>rosids</taxon>
        <taxon>fabids</taxon>
        <taxon>Fabales</taxon>
        <taxon>Fabaceae</taxon>
        <taxon>Papilionoideae</taxon>
        <taxon>50 kb inversion clade</taxon>
        <taxon>NPAAA clade</taxon>
        <taxon>indigoferoid/millettioid clade</taxon>
        <taxon>Phaseoleae</taxon>
        <taxon>Cajanus</taxon>
    </lineage>
</organism>
<sequence length="61" mass="6984">ISQLIKLQNCEISSKPHCTFGSVTISHKFHIMGFKHQYDTHNPLKACSILLSFLMKKIKVI</sequence>
<keyword evidence="2" id="KW-1185">Reference proteome</keyword>
<evidence type="ECO:0000313" key="2">
    <source>
        <dbReference type="Proteomes" id="UP000075243"/>
    </source>
</evidence>
<proteinExistence type="predicted"/>
<gene>
    <name evidence="1" type="ORF">KK1_029840</name>
</gene>
<feature type="non-terminal residue" evidence="1">
    <location>
        <position position="1"/>
    </location>
</feature>
<dbReference type="Proteomes" id="UP000075243">
    <property type="component" value="Unassembled WGS sequence"/>
</dbReference>
<name>A0A151S0Z9_CAJCA</name>